<name>A0ABT8DBG2_9RHOB</name>
<sequence length="74" mass="7929">MARGIRDEALVYPLFMAGGWFTRVELPRRLGLLGARGLVVLPPFGADPGLPALAREQLAACAGSEGWPSPRLRS</sequence>
<comment type="caution">
    <text evidence="1">The sequence shown here is derived from an EMBL/GenBank/DDBJ whole genome shotgun (WGS) entry which is preliminary data.</text>
</comment>
<dbReference type="EMBL" id="JAUFRC010000001">
    <property type="protein sequence ID" value="MDN3713226.1"/>
    <property type="molecule type" value="Genomic_DNA"/>
</dbReference>
<dbReference type="SUPFAM" id="SSF53800">
    <property type="entry name" value="Chelatase"/>
    <property type="match status" value="1"/>
</dbReference>
<dbReference type="Proteomes" id="UP001243846">
    <property type="component" value="Unassembled WGS sequence"/>
</dbReference>
<protein>
    <recommendedName>
        <fullName evidence="3">Porphobilinogen synthase</fullName>
    </recommendedName>
</protein>
<keyword evidence="2" id="KW-1185">Reference proteome</keyword>
<evidence type="ECO:0008006" key="3">
    <source>
        <dbReference type="Google" id="ProtNLM"/>
    </source>
</evidence>
<evidence type="ECO:0000313" key="2">
    <source>
        <dbReference type="Proteomes" id="UP001243846"/>
    </source>
</evidence>
<dbReference type="Gene3D" id="3.40.50.1400">
    <property type="match status" value="1"/>
</dbReference>
<gene>
    <name evidence="1" type="ORF">QWZ10_18495</name>
</gene>
<reference evidence="2" key="1">
    <citation type="journal article" date="2019" name="Int. J. Syst. Evol. Microbiol.">
        <title>The Global Catalogue of Microorganisms (GCM) 10K type strain sequencing project: providing services to taxonomists for standard genome sequencing and annotation.</title>
        <authorList>
            <consortium name="The Broad Institute Genomics Platform"/>
            <consortium name="The Broad Institute Genome Sequencing Center for Infectious Disease"/>
            <person name="Wu L."/>
            <person name="Ma J."/>
        </authorList>
    </citation>
    <scope>NUCLEOTIDE SEQUENCE [LARGE SCALE GENOMIC DNA]</scope>
    <source>
        <strain evidence="2">CECT 8482</strain>
    </source>
</reference>
<accession>A0ABT8DBG2</accession>
<evidence type="ECO:0000313" key="1">
    <source>
        <dbReference type="EMBL" id="MDN3713226.1"/>
    </source>
</evidence>
<organism evidence="1 2">
    <name type="scientific">Paracoccus cavernae</name>
    <dbReference type="NCBI Taxonomy" id="1571207"/>
    <lineage>
        <taxon>Bacteria</taxon>
        <taxon>Pseudomonadati</taxon>
        <taxon>Pseudomonadota</taxon>
        <taxon>Alphaproteobacteria</taxon>
        <taxon>Rhodobacterales</taxon>
        <taxon>Paracoccaceae</taxon>
        <taxon>Paracoccus</taxon>
    </lineage>
</organism>
<proteinExistence type="predicted"/>